<proteinExistence type="predicted"/>
<name>A0A2M7DM69_9BACT</name>
<dbReference type="EMBL" id="PETS01000099">
    <property type="protein sequence ID" value="PIV50885.1"/>
    <property type="molecule type" value="Genomic_DNA"/>
</dbReference>
<protein>
    <submittedName>
        <fullName evidence="1">Uncharacterized protein</fullName>
    </submittedName>
</protein>
<accession>A0A2M7DM69</accession>
<gene>
    <name evidence="1" type="ORF">COS18_03760</name>
</gene>
<evidence type="ECO:0000313" key="2">
    <source>
        <dbReference type="Proteomes" id="UP000228896"/>
    </source>
</evidence>
<feature type="non-terminal residue" evidence="1">
    <location>
        <position position="1"/>
    </location>
</feature>
<comment type="caution">
    <text evidence="1">The sequence shown here is derived from an EMBL/GenBank/DDBJ whole genome shotgun (WGS) entry which is preliminary data.</text>
</comment>
<organism evidence="1 2">
    <name type="scientific">Candidatus Falkowbacteria bacterium CG02_land_8_20_14_3_00_36_14</name>
    <dbReference type="NCBI Taxonomy" id="1974560"/>
    <lineage>
        <taxon>Bacteria</taxon>
        <taxon>Candidatus Falkowiibacteriota</taxon>
    </lineage>
</organism>
<reference evidence="2" key="1">
    <citation type="submission" date="2017-09" db="EMBL/GenBank/DDBJ databases">
        <title>Depth-based differentiation of microbial function through sediment-hosted aquifers and enrichment of novel symbionts in the deep terrestrial subsurface.</title>
        <authorList>
            <person name="Probst A.J."/>
            <person name="Ladd B."/>
            <person name="Jarett J.K."/>
            <person name="Geller-Mcgrath D.E."/>
            <person name="Sieber C.M.K."/>
            <person name="Emerson J.B."/>
            <person name="Anantharaman K."/>
            <person name="Thomas B.C."/>
            <person name="Malmstrom R."/>
            <person name="Stieglmeier M."/>
            <person name="Klingl A."/>
            <person name="Woyke T."/>
            <person name="Ryan C.M."/>
            <person name="Banfield J.F."/>
        </authorList>
    </citation>
    <scope>NUCLEOTIDE SEQUENCE [LARGE SCALE GENOMIC DNA]</scope>
</reference>
<evidence type="ECO:0000313" key="1">
    <source>
        <dbReference type="EMBL" id="PIV50885.1"/>
    </source>
</evidence>
<dbReference type="Proteomes" id="UP000228896">
    <property type="component" value="Unassembled WGS sequence"/>
</dbReference>
<sequence>ISHCQKLDNELVPRDDCERNVIASKSIKNDDISACLETKNQELQAQCQDNYYIQFSQKKDDIGICEQASAKEIKDLCYNTYLINKNFSADKDNFDCSTLRGIDEQADCNIIKEQLKQPGPTQGFPINPSLGMSYCPDLKTDLFTAYCLFGF</sequence>
<dbReference type="AlphaFoldDB" id="A0A2M7DM69"/>